<accession>A0ACC5Z6S3</accession>
<evidence type="ECO:0000313" key="1">
    <source>
        <dbReference type="EMBL" id="MCJ8743830.1"/>
    </source>
</evidence>
<comment type="caution">
    <text evidence="1">The sequence shown here is derived from an EMBL/GenBank/DDBJ whole genome shotgun (WGS) entry which is preliminary data.</text>
</comment>
<keyword evidence="2" id="KW-1185">Reference proteome</keyword>
<name>A0ACC5Z6S3_9TELE</name>
<protein>
    <submittedName>
        <fullName evidence="1">Uncharacterized protein</fullName>
    </submittedName>
</protein>
<gene>
    <name evidence="1" type="ORF">PDJAM_G00098830</name>
</gene>
<feature type="non-terminal residue" evidence="1">
    <location>
        <position position="1"/>
    </location>
</feature>
<dbReference type="EMBL" id="CM040993">
    <property type="protein sequence ID" value="MCJ8743830.1"/>
    <property type="molecule type" value="Genomic_DNA"/>
</dbReference>
<sequence length="56" mass="6251">LIGFAPFIVIPEVNGLITVTRVWSDCLLSVLPSLYRRMPGSAVCWYGSWLYVLACC</sequence>
<dbReference type="Proteomes" id="UP000830395">
    <property type="component" value="Chromosome 19"/>
</dbReference>
<reference evidence="1" key="1">
    <citation type="submission" date="2020-02" db="EMBL/GenBank/DDBJ databases">
        <title>Genome sequencing of the panga catfish, Pangasius djambal.</title>
        <authorList>
            <person name="Wen M."/>
            <person name="Zahm M."/>
            <person name="Roques C."/>
            <person name="Cabau C."/>
            <person name="Klopp C."/>
            <person name="Donnadieu C."/>
            <person name="Jouanno E."/>
            <person name="Avarre J.-C."/>
            <person name="Campet M."/>
            <person name="Ha T."/>
            <person name="Dugue R."/>
            <person name="Lampietro C."/>
            <person name="Louis A."/>
            <person name="Herpin A."/>
            <person name="Echchiki A."/>
            <person name="Berthelot C."/>
            <person name="Parey E."/>
            <person name="Roest-Crollius H."/>
            <person name="Braasch I."/>
            <person name="Postlethwait J.H."/>
            <person name="Bobe J."/>
            <person name="Montfort J."/>
            <person name="Bouchez O."/>
            <person name="Begum T."/>
            <person name="Schartl M."/>
            <person name="Gustiano R."/>
            <person name="Guiguen Y."/>
        </authorList>
    </citation>
    <scope>NUCLEOTIDE SEQUENCE</scope>
    <source>
        <strain evidence="1">Pdj_M5554</strain>
    </source>
</reference>
<evidence type="ECO:0000313" key="2">
    <source>
        <dbReference type="Proteomes" id="UP000830395"/>
    </source>
</evidence>
<organism evidence="1 2">
    <name type="scientific">Pangasius djambal</name>
    <dbReference type="NCBI Taxonomy" id="1691987"/>
    <lineage>
        <taxon>Eukaryota</taxon>
        <taxon>Metazoa</taxon>
        <taxon>Chordata</taxon>
        <taxon>Craniata</taxon>
        <taxon>Vertebrata</taxon>
        <taxon>Euteleostomi</taxon>
        <taxon>Actinopterygii</taxon>
        <taxon>Neopterygii</taxon>
        <taxon>Teleostei</taxon>
        <taxon>Ostariophysi</taxon>
        <taxon>Siluriformes</taxon>
        <taxon>Pangasiidae</taxon>
        <taxon>Pangasius</taxon>
    </lineage>
</organism>
<proteinExistence type="predicted"/>